<keyword evidence="6" id="KW-0539">Nucleus</keyword>
<dbReference type="InterPro" id="IPR018289">
    <property type="entry name" value="MULE_transposase_dom"/>
</dbReference>
<comment type="function">
    <text evidence="6">Putative transcription activator involved in regulating light control of development.</text>
</comment>
<dbReference type="GO" id="GO:0008270">
    <property type="term" value="F:zinc ion binding"/>
    <property type="evidence" value="ECO:0007669"/>
    <property type="project" value="UniProtKB-UniRule"/>
</dbReference>
<dbReference type="EMBL" id="JAGYWB010000009">
    <property type="protein sequence ID" value="KAI0511390.1"/>
    <property type="molecule type" value="Genomic_DNA"/>
</dbReference>
<keyword evidence="9" id="KW-1185">Reference proteome</keyword>
<keyword evidence="4 6" id="KW-0862">Zinc</keyword>
<dbReference type="PANTHER" id="PTHR31669:SF297">
    <property type="entry name" value="PROTEIN FAR1-RELATED SEQUENCE"/>
    <property type="match status" value="1"/>
</dbReference>
<protein>
    <recommendedName>
        <fullName evidence="6">Protein FAR1-RELATED SEQUENCE</fullName>
    </recommendedName>
</protein>
<dbReference type="InterPro" id="IPR007527">
    <property type="entry name" value="Znf_SWIM"/>
</dbReference>
<evidence type="ECO:0000259" key="7">
    <source>
        <dbReference type="PROSITE" id="PS50966"/>
    </source>
</evidence>
<keyword evidence="2 6" id="KW-0479">Metal-binding</keyword>
<dbReference type="OrthoDB" id="737874at2759"/>
<dbReference type="Pfam" id="PF03101">
    <property type="entry name" value="FAR1"/>
    <property type="match status" value="1"/>
</dbReference>
<sequence>MDDSSERKQGEDTPYCREVSMLKDLQSAAIENIPQNGNGEEDQEPKVGMVFESYDDVFRFYKEYGHRKGFGVVIKRSWFRKGKCRRADLSCWKSGCGSTSQQSSLAKPTTKTNCLAMITVRNWKDDLLFVTDVVLEHNHLLSPSKARYFRCNRKLQAVMGKRSDCNDEAGIYVSDNPLLQQNGGPVGITIGQKECLTYAHKEGTLDLKEGDAMAICEYFLQMQRKNPNFFYLLDWDEESHLRNLFWADAKSRSSYDYFGDIVAFDTKSLINKYDLPFVSFVGVNHHGQLVLFGCGLLASGTSENFVWLFEAWLSCMSGRSPKAIITDQCMNIQYAVSEVFPESRHRFCLQHILNKMPEKLGHLDKYKPIKKEIKRIIYDSMTISDFEDGWKRVIEEFGLEMHKWLQELYDGRHFWVPAFLKNIFWAGMSTTQRNQTLNSYFDEYVDSKTSLQQFISLNEIALQDNYEKEAQADLESSHGSPYLLTQLPMEEKLSKLYTVNMFKKFQEELKATIQCSISILKVDGSVTYYEVRECGFQKESTEGKIRGFKDFEVSYNACGSEVECICQRFNFEGILCRHALSVLKFSQEYDLPSKYILDRWRKDFKRLHPLTHSSDKMVATNELERYDLLTKRSLQVVELATSSDSNFHLVMKLLDKIERSSW</sequence>
<comment type="caution">
    <text evidence="8">The sequence shown here is derived from an EMBL/GenBank/DDBJ whole genome shotgun (WGS) entry which is preliminary data.</text>
</comment>
<feature type="domain" description="SWIM-type" evidence="7">
    <location>
        <begin position="551"/>
        <end position="587"/>
    </location>
</feature>
<evidence type="ECO:0000256" key="4">
    <source>
        <dbReference type="ARBA" id="ARBA00022833"/>
    </source>
</evidence>
<accession>A0A8T3BGG8</accession>
<dbReference type="GO" id="GO:0006355">
    <property type="term" value="P:regulation of DNA-templated transcription"/>
    <property type="evidence" value="ECO:0007669"/>
    <property type="project" value="UniProtKB-UniRule"/>
</dbReference>
<evidence type="ECO:0000256" key="1">
    <source>
        <dbReference type="ARBA" id="ARBA00005889"/>
    </source>
</evidence>
<dbReference type="InterPro" id="IPR004330">
    <property type="entry name" value="FAR1_DNA_bnd_dom"/>
</dbReference>
<reference evidence="8" key="1">
    <citation type="journal article" date="2022" name="Front. Genet.">
        <title>Chromosome-Scale Assembly of the Dendrobium nobile Genome Provides Insights Into the Molecular Mechanism of the Biosynthesis of the Medicinal Active Ingredient of Dendrobium.</title>
        <authorList>
            <person name="Xu Q."/>
            <person name="Niu S.-C."/>
            <person name="Li K.-L."/>
            <person name="Zheng P.-J."/>
            <person name="Zhang X.-J."/>
            <person name="Jia Y."/>
            <person name="Liu Y."/>
            <person name="Niu Y.-X."/>
            <person name="Yu L.-H."/>
            <person name="Chen D.-F."/>
            <person name="Zhang G.-Q."/>
        </authorList>
    </citation>
    <scope>NUCLEOTIDE SEQUENCE</scope>
    <source>
        <tissue evidence="8">Leaf</tissue>
    </source>
</reference>
<dbReference type="InterPro" id="IPR031052">
    <property type="entry name" value="FHY3/FAR1"/>
</dbReference>
<evidence type="ECO:0000256" key="3">
    <source>
        <dbReference type="ARBA" id="ARBA00022771"/>
    </source>
</evidence>
<organism evidence="8 9">
    <name type="scientific">Dendrobium nobile</name>
    <name type="common">Orchid</name>
    <dbReference type="NCBI Taxonomy" id="94219"/>
    <lineage>
        <taxon>Eukaryota</taxon>
        <taxon>Viridiplantae</taxon>
        <taxon>Streptophyta</taxon>
        <taxon>Embryophyta</taxon>
        <taxon>Tracheophyta</taxon>
        <taxon>Spermatophyta</taxon>
        <taxon>Magnoliopsida</taxon>
        <taxon>Liliopsida</taxon>
        <taxon>Asparagales</taxon>
        <taxon>Orchidaceae</taxon>
        <taxon>Epidendroideae</taxon>
        <taxon>Malaxideae</taxon>
        <taxon>Dendrobiinae</taxon>
        <taxon>Dendrobium</taxon>
    </lineage>
</organism>
<evidence type="ECO:0000313" key="8">
    <source>
        <dbReference type="EMBL" id="KAI0511390.1"/>
    </source>
</evidence>
<dbReference type="AlphaFoldDB" id="A0A8T3BGG8"/>
<dbReference type="Pfam" id="PF10551">
    <property type="entry name" value="MULE"/>
    <property type="match status" value="1"/>
</dbReference>
<gene>
    <name evidence="8" type="ORF">KFK09_012020</name>
</gene>
<dbReference type="SMART" id="SM00575">
    <property type="entry name" value="ZnF_PMZ"/>
    <property type="match status" value="1"/>
</dbReference>
<evidence type="ECO:0000256" key="2">
    <source>
        <dbReference type="ARBA" id="ARBA00022723"/>
    </source>
</evidence>
<comment type="similarity">
    <text evidence="1 6">Belongs to the FHY3/FAR1 family.</text>
</comment>
<evidence type="ECO:0000256" key="6">
    <source>
        <dbReference type="RuleBase" id="RU367018"/>
    </source>
</evidence>
<dbReference type="InterPro" id="IPR006564">
    <property type="entry name" value="Znf_PMZ"/>
</dbReference>
<dbReference type="Proteomes" id="UP000829196">
    <property type="component" value="Unassembled WGS sequence"/>
</dbReference>
<dbReference type="PANTHER" id="PTHR31669">
    <property type="entry name" value="PROTEIN FAR1-RELATED SEQUENCE 10-RELATED"/>
    <property type="match status" value="1"/>
</dbReference>
<keyword evidence="3 5" id="KW-0863">Zinc-finger</keyword>
<comment type="subcellular location">
    <subcellularLocation>
        <location evidence="6">Nucleus</location>
    </subcellularLocation>
</comment>
<dbReference type="PROSITE" id="PS50966">
    <property type="entry name" value="ZF_SWIM"/>
    <property type="match status" value="1"/>
</dbReference>
<dbReference type="Pfam" id="PF04434">
    <property type="entry name" value="SWIM"/>
    <property type="match status" value="1"/>
</dbReference>
<name>A0A8T3BGG8_DENNO</name>
<evidence type="ECO:0000256" key="5">
    <source>
        <dbReference type="PROSITE-ProRule" id="PRU00325"/>
    </source>
</evidence>
<proteinExistence type="inferred from homology"/>
<dbReference type="GO" id="GO:0005634">
    <property type="term" value="C:nucleus"/>
    <property type="evidence" value="ECO:0007669"/>
    <property type="project" value="UniProtKB-SubCell"/>
</dbReference>
<evidence type="ECO:0000313" key="9">
    <source>
        <dbReference type="Proteomes" id="UP000829196"/>
    </source>
</evidence>